<evidence type="ECO:0000313" key="7">
    <source>
        <dbReference type="EMBL" id="SCL21688.1"/>
    </source>
</evidence>
<evidence type="ECO:0000256" key="1">
    <source>
        <dbReference type="ARBA" id="ARBA00001946"/>
    </source>
</evidence>
<dbReference type="GO" id="GO:0000287">
    <property type="term" value="F:magnesium ion binding"/>
    <property type="evidence" value="ECO:0007669"/>
    <property type="project" value="TreeGrafter"/>
</dbReference>
<dbReference type="PIRSF" id="PIRSF015582">
    <property type="entry name" value="Cit_lyase_B"/>
    <property type="match status" value="1"/>
</dbReference>
<organism evidence="7 8">
    <name type="scientific">Micromonospora pallida</name>
    <dbReference type="NCBI Taxonomy" id="145854"/>
    <lineage>
        <taxon>Bacteria</taxon>
        <taxon>Bacillati</taxon>
        <taxon>Actinomycetota</taxon>
        <taxon>Actinomycetes</taxon>
        <taxon>Micromonosporales</taxon>
        <taxon>Micromonosporaceae</taxon>
        <taxon>Micromonospora</taxon>
    </lineage>
</organism>
<dbReference type="InterPro" id="IPR005000">
    <property type="entry name" value="Aldolase/citrate-lyase_domain"/>
</dbReference>
<evidence type="ECO:0000256" key="2">
    <source>
        <dbReference type="ARBA" id="ARBA00022723"/>
    </source>
</evidence>
<dbReference type="GO" id="GO:0006107">
    <property type="term" value="P:oxaloacetate metabolic process"/>
    <property type="evidence" value="ECO:0007669"/>
    <property type="project" value="TreeGrafter"/>
</dbReference>
<name>A0A1C6RWU7_9ACTN</name>
<dbReference type="AlphaFoldDB" id="A0A1C6RWU7"/>
<feature type="binding site" evidence="5">
    <location>
        <position position="153"/>
    </location>
    <ligand>
        <name>Mg(2+)</name>
        <dbReference type="ChEBI" id="CHEBI:18420"/>
    </ligand>
</feature>
<keyword evidence="8" id="KW-1185">Reference proteome</keyword>
<keyword evidence="3 5" id="KW-0460">Magnesium</keyword>
<evidence type="ECO:0000256" key="4">
    <source>
        <dbReference type="PIRSR" id="PIRSR015582-1"/>
    </source>
</evidence>
<dbReference type="Gene3D" id="3.20.20.60">
    <property type="entry name" value="Phosphoenolpyruvate-binding domains"/>
    <property type="match status" value="1"/>
</dbReference>
<dbReference type="SUPFAM" id="SSF51621">
    <property type="entry name" value="Phosphoenolpyruvate/pyruvate domain"/>
    <property type="match status" value="1"/>
</dbReference>
<dbReference type="EMBL" id="FMHW01000002">
    <property type="protein sequence ID" value="SCL21688.1"/>
    <property type="molecule type" value="Genomic_DNA"/>
</dbReference>
<dbReference type="STRING" id="145854.GA0074692_1232"/>
<evidence type="ECO:0000256" key="3">
    <source>
        <dbReference type="ARBA" id="ARBA00022842"/>
    </source>
</evidence>
<reference evidence="8" key="1">
    <citation type="submission" date="2016-06" db="EMBL/GenBank/DDBJ databases">
        <authorList>
            <person name="Varghese N."/>
            <person name="Submissions Spin"/>
        </authorList>
    </citation>
    <scope>NUCLEOTIDE SEQUENCE [LARGE SCALE GENOMIC DNA]</scope>
    <source>
        <strain evidence="8">DSM 43817</strain>
    </source>
</reference>
<sequence length="280" mass="30135">MFTRYCRSVLCTPATAADRYVKCHRSGADICLVDLEDSVPAPAKADARSRATAFFSSPSAAGRRCAVRVNVLTEPDGMRDLLALREYPVTPAIVLVPKVESPRDVEIVAQLLRPVRPDLELFAVIETPRGVENAAAIAATSPRPRALIFGSADYASALGIRLSWEPLVQARTRVVNAARASEVEAIDSPTFELQDLAALRREAALAQDLGFSGKIALHPRQVAVINQVFSPDAESIEAARRVVAAGQRSGQGITTVDGVMVGRPFFEASQRLLDEFDPSG</sequence>
<dbReference type="InterPro" id="IPR040442">
    <property type="entry name" value="Pyrv_kinase-like_dom_sf"/>
</dbReference>
<dbReference type="OrthoDB" id="5172636at2"/>
<evidence type="ECO:0000313" key="8">
    <source>
        <dbReference type="Proteomes" id="UP000198959"/>
    </source>
</evidence>
<feature type="domain" description="HpcH/HpaI aldolase/citrate lyase" evidence="6">
    <location>
        <begin position="7"/>
        <end position="219"/>
    </location>
</feature>
<dbReference type="Pfam" id="PF03328">
    <property type="entry name" value="HpcH_HpaI"/>
    <property type="match status" value="1"/>
</dbReference>
<feature type="binding site" evidence="5">
    <location>
        <position position="126"/>
    </location>
    <ligand>
        <name>Mg(2+)</name>
        <dbReference type="ChEBI" id="CHEBI:18420"/>
    </ligand>
</feature>
<accession>A0A1C6RWU7</accession>
<dbReference type="Proteomes" id="UP000198959">
    <property type="component" value="Unassembled WGS sequence"/>
</dbReference>
<keyword evidence="2 5" id="KW-0479">Metal-binding</keyword>
<feature type="binding site" evidence="4">
    <location>
        <position position="126"/>
    </location>
    <ligand>
        <name>substrate</name>
    </ligand>
</feature>
<feature type="binding site" evidence="4">
    <location>
        <position position="68"/>
    </location>
    <ligand>
        <name>substrate</name>
    </ligand>
</feature>
<dbReference type="GO" id="GO:0016829">
    <property type="term" value="F:lyase activity"/>
    <property type="evidence" value="ECO:0007669"/>
    <property type="project" value="UniProtKB-KW"/>
</dbReference>
<evidence type="ECO:0000256" key="5">
    <source>
        <dbReference type="PIRSR" id="PIRSR015582-2"/>
    </source>
</evidence>
<dbReference type="PANTHER" id="PTHR32308:SF0">
    <property type="entry name" value="HPCH_HPAI ALDOLASE_CITRATE LYASE DOMAIN-CONTAINING PROTEIN"/>
    <property type="match status" value="1"/>
</dbReference>
<proteinExistence type="predicted"/>
<protein>
    <submittedName>
        <fullName evidence="7">Citrate lyase subunit beta / citryl-CoA lyase</fullName>
    </submittedName>
</protein>
<dbReference type="InterPro" id="IPR015813">
    <property type="entry name" value="Pyrv/PenolPyrv_kinase-like_dom"/>
</dbReference>
<evidence type="ECO:0000259" key="6">
    <source>
        <dbReference type="Pfam" id="PF03328"/>
    </source>
</evidence>
<gene>
    <name evidence="7" type="ORF">GA0074692_1232</name>
</gene>
<keyword evidence="7" id="KW-0456">Lyase</keyword>
<comment type="cofactor">
    <cofactor evidence="1">
        <name>Mg(2+)</name>
        <dbReference type="ChEBI" id="CHEBI:18420"/>
    </cofactor>
</comment>
<dbReference type="RefSeq" id="WP_091640229.1">
    <property type="nucleotide sequence ID" value="NZ_FMHW01000002.1"/>
</dbReference>
<dbReference type="InterPro" id="IPR011206">
    <property type="entry name" value="Citrate_lyase_beta/mcl1/mcl2"/>
</dbReference>
<dbReference type="PANTHER" id="PTHR32308">
    <property type="entry name" value="LYASE BETA SUBUNIT, PUTATIVE (AFU_ORTHOLOGUE AFUA_4G13030)-RELATED"/>
    <property type="match status" value="1"/>
</dbReference>